<protein>
    <recommendedName>
        <fullName evidence="2">Lipoprotein</fullName>
    </recommendedName>
</protein>
<dbReference type="PROSITE" id="PS51257">
    <property type="entry name" value="PROKAR_LIPOPROTEIN"/>
    <property type="match status" value="1"/>
</dbReference>
<evidence type="ECO:0000313" key="1">
    <source>
        <dbReference type="EMBL" id="VAW69702.1"/>
    </source>
</evidence>
<sequence length="237" mass="24678">MKNISGLLIFTIALLLSGCGSSGGGGTATGTGGGGGTPTDTSIDFSLFPPTFFTSYDVSADLTGTFSNGVNPDVAVTGSVTEKIQAQSTFLGQAAIPFRMTTTFTSSIAYGTAVITNYYNMDAANRRFLGSEDDVTSTALTTPTVIPKTARIGDSGSVGVYVDVDGLESTITWRLEDGFDGKAKLIVFNKTNKASGAPDNTVTTTYLIQADGTRLSVEIVTYNETVKITNTLSGVYK</sequence>
<accession>A0A3B0Y2U6</accession>
<dbReference type="EMBL" id="UOFI01000171">
    <property type="protein sequence ID" value="VAW69702.1"/>
    <property type="molecule type" value="Genomic_DNA"/>
</dbReference>
<reference evidence="1" key="1">
    <citation type="submission" date="2018-06" db="EMBL/GenBank/DDBJ databases">
        <authorList>
            <person name="Zhirakovskaya E."/>
        </authorList>
    </citation>
    <scope>NUCLEOTIDE SEQUENCE</scope>
</reference>
<proteinExistence type="predicted"/>
<gene>
    <name evidence="1" type="ORF">MNBD_GAMMA09-1872</name>
</gene>
<evidence type="ECO:0008006" key="2">
    <source>
        <dbReference type="Google" id="ProtNLM"/>
    </source>
</evidence>
<name>A0A3B0Y2U6_9ZZZZ</name>
<dbReference type="AlphaFoldDB" id="A0A3B0Y2U6"/>
<organism evidence="1">
    <name type="scientific">hydrothermal vent metagenome</name>
    <dbReference type="NCBI Taxonomy" id="652676"/>
    <lineage>
        <taxon>unclassified sequences</taxon>
        <taxon>metagenomes</taxon>
        <taxon>ecological metagenomes</taxon>
    </lineage>
</organism>